<dbReference type="RefSeq" id="WP_378044524.1">
    <property type="nucleotide sequence ID" value="NZ_JBHMDN010000004.1"/>
</dbReference>
<feature type="signal peptide" evidence="3">
    <location>
        <begin position="1"/>
        <end position="22"/>
    </location>
</feature>
<evidence type="ECO:0000256" key="1">
    <source>
        <dbReference type="SAM" id="Coils"/>
    </source>
</evidence>
<keyword evidence="5" id="KW-1185">Reference proteome</keyword>
<feature type="compositionally biased region" description="Basic and acidic residues" evidence="2">
    <location>
        <begin position="111"/>
        <end position="129"/>
    </location>
</feature>
<proteinExistence type="predicted"/>
<feature type="region of interest" description="Disordered" evidence="2">
    <location>
        <begin position="110"/>
        <end position="129"/>
    </location>
</feature>
<protein>
    <submittedName>
        <fullName evidence="4">Uncharacterized protein</fullName>
    </submittedName>
</protein>
<accession>A0ABW2FNE9</accession>
<feature type="chain" id="PRO_5045063688" evidence="3">
    <location>
        <begin position="23"/>
        <end position="288"/>
    </location>
</feature>
<organism evidence="4 5">
    <name type="scientific">Cohnella cellulosilytica</name>
    <dbReference type="NCBI Taxonomy" id="986710"/>
    <lineage>
        <taxon>Bacteria</taxon>
        <taxon>Bacillati</taxon>
        <taxon>Bacillota</taxon>
        <taxon>Bacilli</taxon>
        <taxon>Bacillales</taxon>
        <taxon>Paenibacillaceae</taxon>
        <taxon>Cohnella</taxon>
    </lineage>
</organism>
<reference evidence="5" key="1">
    <citation type="journal article" date="2019" name="Int. J. Syst. Evol. Microbiol.">
        <title>The Global Catalogue of Microorganisms (GCM) 10K type strain sequencing project: providing services to taxonomists for standard genome sequencing and annotation.</title>
        <authorList>
            <consortium name="The Broad Institute Genomics Platform"/>
            <consortium name="The Broad Institute Genome Sequencing Center for Infectious Disease"/>
            <person name="Wu L."/>
            <person name="Ma J."/>
        </authorList>
    </citation>
    <scope>NUCLEOTIDE SEQUENCE [LARGE SCALE GENOMIC DNA]</scope>
    <source>
        <strain evidence="5">KCTC 12907</strain>
    </source>
</reference>
<feature type="coiled-coil region" evidence="1">
    <location>
        <begin position="25"/>
        <end position="59"/>
    </location>
</feature>
<evidence type="ECO:0000313" key="5">
    <source>
        <dbReference type="Proteomes" id="UP001596378"/>
    </source>
</evidence>
<name>A0ABW2FNE9_9BACL</name>
<sequence length="288" mass="32516">MRPLFLILLSVILLAGCSNHSADEVSSLTSELEKSKEEISRLSSENAKLKSELAEIKNGPAKMLARAKRYYEEKDLDGLNAALAALNEKHPGSEEADSAQELSDKLAQSLEQEKQKAEKEAAEKAEADKKRLANATGKLKKEIDEVEGITWYKDKTTPVYVDQNNLHVYIGVKDETTWLRIRIQYTGDDWVFIDNYKINVDGTNVNIATSYNNVVRDNDYGRVWEYYDGPVSALEYDLLLSIVDSKKTIVRHEGREHRFDRTVTAKEKQAIKNVLDAYEALGGTPPLY</sequence>
<dbReference type="PROSITE" id="PS51257">
    <property type="entry name" value="PROKAR_LIPOPROTEIN"/>
    <property type="match status" value="1"/>
</dbReference>
<evidence type="ECO:0000256" key="2">
    <source>
        <dbReference type="SAM" id="MobiDB-lite"/>
    </source>
</evidence>
<dbReference type="EMBL" id="JBHTAI010000041">
    <property type="protein sequence ID" value="MFC7153737.1"/>
    <property type="molecule type" value="Genomic_DNA"/>
</dbReference>
<dbReference type="Proteomes" id="UP001596378">
    <property type="component" value="Unassembled WGS sequence"/>
</dbReference>
<evidence type="ECO:0000256" key="3">
    <source>
        <dbReference type="SAM" id="SignalP"/>
    </source>
</evidence>
<keyword evidence="3" id="KW-0732">Signal</keyword>
<gene>
    <name evidence="4" type="ORF">ACFQMJ_34865</name>
</gene>
<evidence type="ECO:0000313" key="4">
    <source>
        <dbReference type="EMBL" id="MFC7153737.1"/>
    </source>
</evidence>
<keyword evidence="1" id="KW-0175">Coiled coil</keyword>
<comment type="caution">
    <text evidence="4">The sequence shown here is derived from an EMBL/GenBank/DDBJ whole genome shotgun (WGS) entry which is preliminary data.</text>
</comment>